<name>A0A4U8Q1L3_9FIRM</name>
<evidence type="ECO:0000313" key="10">
    <source>
        <dbReference type="Proteomes" id="UP000306509"/>
    </source>
</evidence>
<dbReference type="PANTHER" id="PTHR43744">
    <property type="entry name" value="ABC TRANSPORTER PERMEASE PROTEIN MG189-RELATED-RELATED"/>
    <property type="match status" value="1"/>
</dbReference>
<keyword evidence="6 7" id="KW-0472">Membrane</keyword>
<protein>
    <submittedName>
        <fullName evidence="9">L-arabinose transport system permease protein AraQ</fullName>
    </submittedName>
</protein>
<evidence type="ECO:0000256" key="2">
    <source>
        <dbReference type="ARBA" id="ARBA00022448"/>
    </source>
</evidence>
<evidence type="ECO:0000256" key="6">
    <source>
        <dbReference type="ARBA" id="ARBA00023136"/>
    </source>
</evidence>
<feature type="transmembrane region" description="Helical" evidence="7">
    <location>
        <begin position="186"/>
        <end position="208"/>
    </location>
</feature>
<feature type="domain" description="ABC transmembrane type-1" evidence="8">
    <location>
        <begin position="77"/>
        <end position="275"/>
    </location>
</feature>
<evidence type="ECO:0000256" key="1">
    <source>
        <dbReference type="ARBA" id="ARBA00004651"/>
    </source>
</evidence>
<dbReference type="OrthoDB" id="157184at2"/>
<evidence type="ECO:0000313" key="9">
    <source>
        <dbReference type="EMBL" id="TLC98594.1"/>
    </source>
</evidence>
<dbReference type="InterPro" id="IPR035906">
    <property type="entry name" value="MetI-like_sf"/>
</dbReference>
<dbReference type="CDD" id="cd06261">
    <property type="entry name" value="TM_PBP2"/>
    <property type="match status" value="1"/>
</dbReference>
<keyword evidence="5 7" id="KW-1133">Transmembrane helix</keyword>
<evidence type="ECO:0000256" key="7">
    <source>
        <dbReference type="RuleBase" id="RU363032"/>
    </source>
</evidence>
<comment type="similarity">
    <text evidence="7">Belongs to the binding-protein-dependent transport system permease family.</text>
</comment>
<dbReference type="Gene3D" id="1.10.3720.10">
    <property type="entry name" value="MetI-like"/>
    <property type="match status" value="1"/>
</dbReference>
<feature type="transmembrane region" description="Helical" evidence="7">
    <location>
        <begin position="264"/>
        <end position="281"/>
    </location>
</feature>
<keyword evidence="4 7" id="KW-0812">Transmembrane</keyword>
<dbReference type="GO" id="GO:0055085">
    <property type="term" value="P:transmembrane transport"/>
    <property type="evidence" value="ECO:0007669"/>
    <property type="project" value="InterPro"/>
</dbReference>
<dbReference type="AlphaFoldDB" id="A0A4U8Q1L3"/>
<feature type="transmembrane region" description="Helical" evidence="7">
    <location>
        <begin position="144"/>
        <end position="165"/>
    </location>
</feature>
<evidence type="ECO:0000256" key="3">
    <source>
        <dbReference type="ARBA" id="ARBA00022475"/>
    </source>
</evidence>
<reference evidence="9 10" key="1">
    <citation type="journal article" date="2019" name="Anaerobe">
        <title>Detection of Robinsoniella peoriensis in multiple bone samples of a trauma patient.</title>
        <authorList>
            <person name="Schrottner P."/>
            <person name="Hartwich K."/>
            <person name="Bunk B."/>
            <person name="Schober I."/>
            <person name="Helbig S."/>
            <person name="Rudolph W.W."/>
            <person name="Gunzer F."/>
        </authorList>
    </citation>
    <scope>NUCLEOTIDE SEQUENCE [LARGE SCALE GENOMIC DNA]</scope>
    <source>
        <strain evidence="9 10">DSM 106044</strain>
    </source>
</reference>
<feature type="transmembrane region" description="Helical" evidence="7">
    <location>
        <begin position="113"/>
        <end position="132"/>
    </location>
</feature>
<dbReference type="PANTHER" id="PTHR43744:SF9">
    <property type="entry name" value="POLYGALACTURONAN_RHAMNOGALACTURONAN TRANSPORT SYSTEM PERMEASE PROTEIN YTCP"/>
    <property type="match status" value="1"/>
</dbReference>
<dbReference type="Proteomes" id="UP000306509">
    <property type="component" value="Unassembled WGS sequence"/>
</dbReference>
<proteinExistence type="inferred from homology"/>
<keyword evidence="2 7" id="KW-0813">Transport</keyword>
<keyword evidence="3" id="KW-1003">Cell membrane</keyword>
<comment type="caution">
    <text evidence="9">The sequence shown here is derived from an EMBL/GenBank/DDBJ whole genome shotgun (WGS) entry which is preliminary data.</text>
</comment>
<evidence type="ECO:0000256" key="4">
    <source>
        <dbReference type="ARBA" id="ARBA00022692"/>
    </source>
</evidence>
<accession>A0A4U8Q1L3</accession>
<dbReference type="Pfam" id="PF00528">
    <property type="entry name" value="BPD_transp_1"/>
    <property type="match status" value="1"/>
</dbReference>
<dbReference type="InterPro" id="IPR000515">
    <property type="entry name" value="MetI-like"/>
</dbReference>
<evidence type="ECO:0000259" key="8">
    <source>
        <dbReference type="PROSITE" id="PS50928"/>
    </source>
</evidence>
<dbReference type="SUPFAM" id="SSF161098">
    <property type="entry name" value="MetI-like"/>
    <property type="match status" value="1"/>
</dbReference>
<dbReference type="RefSeq" id="WP_027295296.1">
    <property type="nucleotide sequence ID" value="NZ_CABMJZ010000081.1"/>
</dbReference>
<dbReference type="EMBL" id="QGQD01000090">
    <property type="protein sequence ID" value="TLC98594.1"/>
    <property type="molecule type" value="Genomic_DNA"/>
</dbReference>
<dbReference type="GO" id="GO:0005886">
    <property type="term" value="C:plasma membrane"/>
    <property type="evidence" value="ECO:0007669"/>
    <property type="project" value="UniProtKB-SubCell"/>
</dbReference>
<feature type="transmembrane region" description="Helical" evidence="7">
    <location>
        <begin position="12"/>
        <end position="35"/>
    </location>
</feature>
<sequence>MRKRTLKSDRILLGGFYVLLGIFSLICLLPIVLAISGSFSNEVEIATKGFSLVPRGFSLDTYKYVFQSQGDTLLGAYGVTLATTILGTILSVIITTCFAYVISVKDFRHANKLAFFAYFTMLFSGGMLPWYLVCTKYYHLGNSLWGLILPYSMNVFYMYLIRNFIKGLPYELTESAKIDGAGYFQIFWKVVLPLSKAGIVTIVLFYALTYWNDFYLPLMLVNKDEYYSMQYILYIMNANIQYLATNPNGMGAGHIVLPTQTIKMAITCIAIGPIVLVYPFVQKYFVKGVTVGALKG</sequence>
<dbReference type="PROSITE" id="PS50928">
    <property type="entry name" value="ABC_TM1"/>
    <property type="match status" value="1"/>
</dbReference>
<organism evidence="9 10">
    <name type="scientific">Robinsoniella peoriensis</name>
    <dbReference type="NCBI Taxonomy" id="180332"/>
    <lineage>
        <taxon>Bacteria</taxon>
        <taxon>Bacillati</taxon>
        <taxon>Bacillota</taxon>
        <taxon>Clostridia</taxon>
        <taxon>Lachnospirales</taxon>
        <taxon>Lachnospiraceae</taxon>
        <taxon>Robinsoniella</taxon>
    </lineage>
</organism>
<dbReference type="STRING" id="180332.GCA_000797495_01197"/>
<evidence type="ECO:0000256" key="5">
    <source>
        <dbReference type="ARBA" id="ARBA00022989"/>
    </source>
</evidence>
<feature type="transmembrane region" description="Helical" evidence="7">
    <location>
        <begin position="74"/>
        <end position="101"/>
    </location>
</feature>
<comment type="subcellular location">
    <subcellularLocation>
        <location evidence="1 7">Cell membrane</location>
        <topology evidence="1 7">Multi-pass membrane protein</topology>
    </subcellularLocation>
</comment>
<gene>
    <name evidence="9" type="primary">araQ_67</name>
    <name evidence="9" type="ORF">DSM106044_04597</name>
</gene>
<keyword evidence="10" id="KW-1185">Reference proteome</keyword>